<comment type="pathway">
    <text evidence="1">Cofactor biosynthesis; riboflavin biosynthesis.</text>
</comment>
<dbReference type="InterPro" id="IPR050765">
    <property type="entry name" value="Riboflavin_Biosynth_HTPR"/>
</dbReference>
<dbReference type="PANTHER" id="PTHR38011">
    <property type="entry name" value="DIHYDROFOLATE REDUCTASE FAMILY PROTEIN (AFU_ORTHOLOGUE AFUA_8G06820)"/>
    <property type="match status" value="1"/>
</dbReference>
<keyword evidence="6" id="KW-1185">Reference proteome</keyword>
<keyword evidence="2" id="KW-0521">NADP</keyword>
<dbReference type="NCBIfam" id="NF010663">
    <property type="entry name" value="PRK14059.1-1"/>
    <property type="match status" value="1"/>
</dbReference>
<dbReference type="Pfam" id="PF01872">
    <property type="entry name" value="RibD_C"/>
    <property type="match status" value="1"/>
</dbReference>
<evidence type="ECO:0000256" key="3">
    <source>
        <dbReference type="ARBA" id="ARBA00023002"/>
    </source>
</evidence>
<reference evidence="6" key="1">
    <citation type="journal article" date="2019" name="Int. J. Syst. Evol. Microbiol.">
        <title>The Global Catalogue of Microorganisms (GCM) 10K type strain sequencing project: providing services to taxonomists for standard genome sequencing and annotation.</title>
        <authorList>
            <consortium name="The Broad Institute Genomics Platform"/>
            <consortium name="The Broad Institute Genome Sequencing Center for Infectious Disease"/>
            <person name="Wu L."/>
            <person name="Ma J."/>
        </authorList>
    </citation>
    <scope>NUCLEOTIDE SEQUENCE [LARGE SCALE GENOMIC DNA]</scope>
    <source>
        <strain evidence="6">CGMCC 1.15472</strain>
    </source>
</reference>
<dbReference type="InterPro" id="IPR024072">
    <property type="entry name" value="DHFR-like_dom_sf"/>
</dbReference>
<dbReference type="EMBL" id="BMJG01000015">
    <property type="protein sequence ID" value="GGC47005.1"/>
    <property type="molecule type" value="Genomic_DNA"/>
</dbReference>
<keyword evidence="3" id="KW-0560">Oxidoreductase</keyword>
<evidence type="ECO:0000259" key="4">
    <source>
        <dbReference type="Pfam" id="PF01872"/>
    </source>
</evidence>
<dbReference type="Gene3D" id="3.40.430.10">
    <property type="entry name" value="Dihydrofolate Reductase, subunit A"/>
    <property type="match status" value="1"/>
</dbReference>
<proteinExistence type="predicted"/>
<gene>
    <name evidence="5" type="ORF">GCM10010974_31580</name>
</gene>
<feature type="domain" description="Bacterial bifunctional deaminase-reductase C-terminal" evidence="4">
    <location>
        <begin position="30"/>
        <end position="219"/>
    </location>
</feature>
<dbReference type="RefSeq" id="WP_181272160.1">
    <property type="nucleotide sequence ID" value="NZ_BMJG01000015.1"/>
</dbReference>
<accession>A0ABQ1N1B2</accession>
<name>A0ABQ1N1B2_9MICO</name>
<evidence type="ECO:0000313" key="5">
    <source>
        <dbReference type="EMBL" id="GGC47005.1"/>
    </source>
</evidence>
<comment type="caution">
    <text evidence="5">The sequence shown here is derived from an EMBL/GenBank/DDBJ whole genome shotgun (WGS) entry which is preliminary data.</text>
</comment>
<organism evidence="5 6">
    <name type="scientific">Brevibacterium sediminis</name>
    <dbReference type="NCBI Taxonomy" id="1857024"/>
    <lineage>
        <taxon>Bacteria</taxon>
        <taxon>Bacillati</taxon>
        <taxon>Actinomycetota</taxon>
        <taxon>Actinomycetes</taxon>
        <taxon>Micrococcales</taxon>
        <taxon>Brevibacteriaceae</taxon>
        <taxon>Brevibacterium</taxon>
    </lineage>
</organism>
<dbReference type="SUPFAM" id="SSF53597">
    <property type="entry name" value="Dihydrofolate reductase-like"/>
    <property type="match status" value="1"/>
</dbReference>
<evidence type="ECO:0000256" key="1">
    <source>
        <dbReference type="ARBA" id="ARBA00005104"/>
    </source>
</evidence>
<evidence type="ECO:0000313" key="6">
    <source>
        <dbReference type="Proteomes" id="UP000632322"/>
    </source>
</evidence>
<sequence length="254" mass="27051">MEPLERGAPIPDPLTPYLEVDRTQPRHECWVTGHMVAGLDGTAAIHGRVGALSTEPDQDLFRRMRQIADVVMVGAQTVRSEGYAPMRLSESARAQRQTRGQSEMPPVAVVSRSLDLDWSSQVFTAAPEHARTIVITCAKADPVRLAAAEQAATVIIAGEERVEPAAALQALAGLGYQVVLCEGGPRWLGELVAADRLDELCLSISPMMGGDALPVSVAPPGAGIAQFSLKSTMVADDTLFLRYEAKPAAAEGRS</sequence>
<dbReference type="InterPro" id="IPR002734">
    <property type="entry name" value="RibDG_C"/>
</dbReference>
<dbReference type="Proteomes" id="UP000632322">
    <property type="component" value="Unassembled WGS sequence"/>
</dbReference>
<dbReference type="PANTHER" id="PTHR38011:SF7">
    <property type="entry name" value="2,5-DIAMINO-6-RIBOSYLAMINO-4(3H)-PYRIMIDINONE 5'-PHOSPHATE REDUCTASE"/>
    <property type="match status" value="1"/>
</dbReference>
<protein>
    <recommendedName>
        <fullName evidence="4">Bacterial bifunctional deaminase-reductase C-terminal domain-containing protein</fullName>
    </recommendedName>
</protein>
<evidence type="ECO:0000256" key="2">
    <source>
        <dbReference type="ARBA" id="ARBA00022857"/>
    </source>
</evidence>